<evidence type="ECO:0000313" key="2">
    <source>
        <dbReference type="Proteomes" id="UP000325313"/>
    </source>
</evidence>
<gene>
    <name evidence="1" type="ORF">PGTUg99_027090</name>
</gene>
<protein>
    <submittedName>
        <fullName evidence="1">Uncharacterized protein</fullName>
    </submittedName>
</protein>
<comment type="caution">
    <text evidence="1">The sequence shown here is derived from an EMBL/GenBank/DDBJ whole genome shotgun (WGS) entry which is preliminary data.</text>
</comment>
<dbReference type="AlphaFoldDB" id="A0A5B0LWZ7"/>
<proteinExistence type="predicted"/>
<sequence>MTTGHVADLAPLIVKKGVDGMMIQNGLQSTVAAMLNAAVDINMMNATTTVVKETMGVTAIGTEIVILP</sequence>
<organism evidence="1 2">
    <name type="scientific">Puccinia graminis f. sp. tritici</name>
    <dbReference type="NCBI Taxonomy" id="56615"/>
    <lineage>
        <taxon>Eukaryota</taxon>
        <taxon>Fungi</taxon>
        <taxon>Dikarya</taxon>
        <taxon>Basidiomycota</taxon>
        <taxon>Pucciniomycotina</taxon>
        <taxon>Pucciniomycetes</taxon>
        <taxon>Pucciniales</taxon>
        <taxon>Pucciniaceae</taxon>
        <taxon>Puccinia</taxon>
    </lineage>
</organism>
<name>A0A5B0LWZ7_PUCGR</name>
<accession>A0A5B0LWZ7</accession>
<reference evidence="1 2" key="1">
    <citation type="submission" date="2019-05" db="EMBL/GenBank/DDBJ databases">
        <title>Emergence of the Ug99 lineage of the wheat stem rust pathogen through somatic hybridization.</title>
        <authorList>
            <person name="Li F."/>
            <person name="Upadhyaya N.M."/>
            <person name="Sperschneider J."/>
            <person name="Matny O."/>
            <person name="Nguyen-Phuc H."/>
            <person name="Mago R."/>
            <person name="Raley C."/>
            <person name="Miller M.E."/>
            <person name="Silverstein K.A.T."/>
            <person name="Henningsen E."/>
            <person name="Hirsch C.D."/>
            <person name="Visser B."/>
            <person name="Pretorius Z.A."/>
            <person name="Steffenson B.J."/>
            <person name="Schwessinger B."/>
            <person name="Dodds P.N."/>
            <person name="Figueroa M."/>
        </authorList>
    </citation>
    <scope>NUCLEOTIDE SEQUENCE [LARGE SCALE GENOMIC DNA]</scope>
    <source>
        <strain evidence="1 2">Ug99</strain>
    </source>
</reference>
<dbReference type="Proteomes" id="UP000325313">
    <property type="component" value="Unassembled WGS sequence"/>
</dbReference>
<evidence type="ECO:0000313" key="1">
    <source>
        <dbReference type="EMBL" id="KAA1068208.1"/>
    </source>
</evidence>
<dbReference type="EMBL" id="VDEP01000506">
    <property type="protein sequence ID" value="KAA1068208.1"/>
    <property type="molecule type" value="Genomic_DNA"/>
</dbReference>